<evidence type="ECO:0000313" key="1">
    <source>
        <dbReference type="EMBL" id="KIZ03884.1"/>
    </source>
</evidence>
<keyword evidence="2" id="KW-1185">Reference proteome</keyword>
<evidence type="ECO:0000313" key="2">
    <source>
        <dbReference type="Proteomes" id="UP000054498"/>
    </source>
</evidence>
<gene>
    <name evidence="1" type="ORF">MNEG_4080</name>
</gene>
<organism evidence="1 2">
    <name type="scientific">Monoraphidium neglectum</name>
    <dbReference type="NCBI Taxonomy" id="145388"/>
    <lineage>
        <taxon>Eukaryota</taxon>
        <taxon>Viridiplantae</taxon>
        <taxon>Chlorophyta</taxon>
        <taxon>core chlorophytes</taxon>
        <taxon>Chlorophyceae</taxon>
        <taxon>CS clade</taxon>
        <taxon>Sphaeropleales</taxon>
        <taxon>Selenastraceae</taxon>
        <taxon>Monoraphidium</taxon>
    </lineage>
</organism>
<dbReference type="RefSeq" id="XP_013902903.1">
    <property type="nucleotide sequence ID" value="XM_014047449.1"/>
</dbReference>
<dbReference type="AlphaFoldDB" id="A0A0D2LAR6"/>
<proteinExistence type="predicted"/>
<dbReference type="KEGG" id="mng:MNEG_4080"/>
<dbReference type="GeneID" id="25736958"/>
<name>A0A0D2LAR6_9CHLO</name>
<sequence>MQHYSHVVCGGTGRGRAALVEKIAELAMQVHPTRPQLVLRHAVPASFALLHEARADMRASNARLMAALAALLGPAALQEQVAALPSPTSQQRAKELLAIGPAGR</sequence>
<reference evidence="1 2" key="1">
    <citation type="journal article" date="2013" name="BMC Genomics">
        <title>Reconstruction of the lipid metabolism for the microalga Monoraphidium neglectum from its genome sequence reveals characteristics suitable for biofuel production.</title>
        <authorList>
            <person name="Bogen C."/>
            <person name="Al-Dilaimi A."/>
            <person name="Albersmeier A."/>
            <person name="Wichmann J."/>
            <person name="Grundmann M."/>
            <person name="Rupp O."/>
            <person name="Lauersen K.J."/>
            <person name="Blifernez-Klassen O."/>
            <person name="Kalinowski J."/>
            <person name="Goesmann A."/>
            <person name="Mussgnug J.H."/>
            <person name="Kruse O."/>
        </authorList>
    </citation>
    <scope>NUCLEOTIDE SEQUENCE [LARGE SCALE GENOMIC DNA]</scope>
    <source>
        <strain evidence="1 2">SAG 48.87</strain>
    </source>
</reference>
<dbReference type="Proteomes" id="UP000054498">
    <property type="component" value="Unassembled WGS sequence"/>
</dbReference>
<protein>
    <submittedName>
        <fullName evidence="1">Uncharacterized protein</fullName>
    </submittedName>
</protein>
<dbReference type="Gene3D" id="1.25.10.10">
    <property type="entry name" value="Leucine-rich Repeat Variant"/>
    <property type="match status" value="1"/>
</dbReference>
<accession>A0A0D2LAR6</accession>
<dbReference type="EMBL" id="KK100766">
    <property type="protein sequence ID" value="KIZ03884.1"/>
    <property type="molecule type" value="Genomic_DNA"/>
</dbReference>
<dbReference type="OrthoDB" id="63891at2759"/>
<dbReference type="InterPro" id="IPR011989">
    <property type="entry name" value="ARM-like"/>
</dbReference>